<dbReference type="AlphaFoldDB" id="A0A9P8CBM1"/>
<protein>
    <submittedName>
        <fullName evidence="2">Uncharacterized protein</fullName>
    </submittedName>
</protein>
<feature type="compositionally biased region" description="Polar residues" evidence="1">
    <location>
        <begin position="16"/>
        <end position="37"/>
    </location>
</feature>
<name>A0A9P8CBM1_9HELO</name>
<accession>A0A9P8CBM1</accession>
<feature type="region of interest" description="Disordered" evidence="1">
    <location>
        <begin position="372"/>
        <end position="391"/>
    </location>
</feature>
<reference evidence="2" key="1">
    <citation type="journal article" date="2021" name="IMA Fungus">
        <title>Genomic characterization of three marine fungi, including Emericellopsis atlantica sp. nov. with signatures of a generalist lifestyle and marine biomass degradation.</title>
        <authorList>
            <person name="Hagestad O.C."/>
            <person name="Hou L."/>
            <person name="Andersen J.H."/>
            <person name="Hansen E.H."/>
            <person name="Altermark B."/>
            <person name="Li C."/>
            <person name="Kuhnert E."/>
            <person name="Cox R.J."/>
            <person name="Crous P.W."/>
            <person name="Spatafora J.W."/>
            <person name="Lail K."/>
            <person name="Amirebrahimi M."/>
            <person name="Lipzen A."/>
            <person name="Pangilinan J."/>
            <person name="Andreopoulos W."/>
            <person name="Hayes R.D."/>
            <person name="Ng V."/>
            <person name="Grigoriev I.V."/>
            <person name="Jackson S.A."/>
            <person name="Sutton T.D.S."/>
            <person name="Dobson A.D.W."/>
            <person name="Rama T."/>
        </authorList>
    </citation>
    <scope>NUCLEOTIDE SEQUENCE</scope>
    <source>
        <strain evidence="2">TRa018bII</strain>
    </source>
</reference>
<feature type="region of interest" description="Disordered" evidence="1">
    <location>
        <begin position="871"/>
        <end position="940"/>
    </location>
</feature>
<feature type="compositionally biased region" description="Polar residues" evidence="1">
    <location>
        <begin position="453"/>
        <end position="464"/>
    </location>
</feature>
<proteinExistence type="predicted"/>
<feature type="region of interest" description="Disordered" evidence="1">
    <location>
        <begin position="1098"/>
        <end position="1137"/>
    </location>
</feature>
<feature type="region of interest" description="Disordered" evidence="1">
    <location>
        <begin position="1"/>
        <end position="55"/>
    </location>
</feature>
<feature type="compositionally biased region" description="Polar residues" evidence="1">
    <location>
        <begin position="95"/>
        <end position="113"/>
    </location>
</feature>
<feature type="region of interest" description="Disordered" evidence="1">
    <location>
        <begin position="1215"/>
        <end position="1249"/>
    </location>
</feature>
<evidence type="ECO:0000256" key="1">
    <source>
        <dbReference type="SAM" id="MobiDB-lite"/>
    </source>
</evidence>
<feature type="region of interest" description="Disordered" evidence="1">
    <location>
        <begin position="451"/>
        <end position="472"/>
    </location>
</feature>
<dbReference type="OrthoDB" id="3565440at2759"/>
<evidence type="ECO:0000313" key="3">
    <source>
        <dbReference type="Proteomes" id="UP000824998"/>
    </source>
</evidence>
<gene>
    <name evidence="2" type="ORF">BJ875DRAFT_479452</name>
</gene>
<feature type="compositionally biased region" description="Polar residues" evidence="1">
    <location>
        <begin position="922"/>
        <end position="937"/>
    </location>
</feature>
<organism evidence="2 3">
    <name type="scientific">Amylocarpus encephaloides</name>
    <dbReference type="NCBI Taxonomy" id="45428"/>
    <lineage>
        <taxon>Eukaryota</taxon>
        <taxon>Fungi</taxon>
        <taxon>Dikarya</taxon>
        <taxon>Ascomycota</taxon>
        <taxon>Pezizomycotina</taxon>
        <taxon>Leotiomycetes</taxon>
        <taxon>Helotiales</taxon>
        <taxon>Helotiales incertae sedis</taxon>
        <taxon>Amylocarpus</taxon>
    </lineage>
</organism>
<feature type="region of interest" description="Disordered" evidence="1">
    <location>
        <begin position="88"/>
        <end position="123"/>
    </location>
</feature>
<keyword evidence="3" id="KW-1185">Reference proteome</keyword>
<dbReference type="Proteomes" id="UP000824998">
    <property type="component" value="Unassembled WGS sequence"/>
</dbReference>
<feature type="region of interest" description="Disordered" evidence="1">
    <location>
        <begin position="490"/>
        <end position="530"/>
    </location>
</feature>
<dbReference type="EMBL" id="MU251359">
    <property type="protein sequence ID" value="KAG9239326.1"/>
    <property type="molecule type" value="Genomic_DNA"/>
</dbReference>
<evidence type="ECO:0000313" key="2">
    <source>
        <dbReference type="EMBL" id="KAG9239326.1"/>
    </source>
</evidence>
<comment type="caution">
    <text evidence="2">The sequence shown here is derived from an EMBL/GenBank/DDBJ whole genome shotgun (WGS) entry which is preliminary data.</text>
</comment>
<feature type="compositionally biased region" description="Basic and acidic residues" evidence="1">
    <location>
        <begin position="1112"/>
        <end position="1127"/>
    </location>
</feature>
<sequence length="1249" mass="137499">MTTPRATSIGLFRNPKSPQSNKSNKGATPGSNRSFNPKENVPSPRRSKFFDTIKSLTVRGKQRVETGTPGLKPLGRRKSAWDLFSRKTRKDGSSLDYSSSAEVQRARSVSPSKEIQRDVPSQKPLRRKSLGDIFGTITNKVTSKYNTISQHHVPVKNPEPSSDVHIVDVGPATVPTTIPVARKLTPTLSLHLPSANSNLSEIGPDTVMVEIVGHSTASQNAELLNARDSPQTSPSSSTWSASDTVTLHGANLTVKEAKGERTEFRANTPDEYLQDLIEAHCGSSDEMPSYGTATTASSSSKYQLNTVLGALYKDYSQSSNLADRASNTFTNMQATESTSAMLTDPSMLEFQSFLSRDRRPTIEIREVDSTTDTDIPMSPLYGSQAGDDGSSTSYFSTPLPLDNQKYTEKIRLTLAKMTKNYHSRSSGSDDTSFERNEEKAWEAIVIGDKMMNSGPSYSKPTTIPSPKDQSKNERLVETFLEESVGLRTLRESTATPLTPIKSSPEGCAIPGGVDSKRFSQGRRPSVRKSPNLSRYEVEIVKSSSNLRTQARARKTAGEDALVSPSAYFVEPPPSSIFTKKRESFISQLDAIARLRAWYRSGQVARFYAYDAESCSFKTYPRGRELPSVQETKNSNLTFQWLPTFEEGRSITTEGSSIPAKWDAANCLDSGSVREADVKGKGNVSWGLEADEHHDLDHISEMNRALLLAWQDYESNLQKQEDIQKESLLKPSIEAAVGAKCLPGCARIGSYDMETYFLAPGPFNIDTPGSSLVNEAISLDNKEDMSLLEELLPAECEVDSDFARSFLGSQFSESRAATPVDSFKIYGELMESEDAKDLLLPTPTGVPRVTKTFFDLAREYAERHPYILSSRSSENLEVPKNESSAKHSRPGSKLYQSIDSLEEPSENDFGSAFDDESDKEGSETTTKPCKINRSTLSEPQEPCITARPSFEHVENIEEVEAISNGSNIATGLVPNFVDKSWISISLGEGSSRRSSISYTSHLESEKMPSRLFRDPYPHDTCLGDEDDNHNLGTIGIPTSTVDKPLRSSSINSFASGFKFSTFANQLLEAESRRMSSDSSDDELCNGILSVPISLDLVNNRTFEEQRPPSSDTTNRDFDARPRVPKNEAHPSPLATDGRQSVGALVNIFQARSLIPQSPKSPFNKSQSTSPYCSEYPLLTNLSAMPQSSQETQSLVYSPKEQEVSANRRDLQRMLARSIASDATTEEISNFGADLKRSNPKPVNDTDTRTT</sequence>